<name>A0ABT4AGY0_9BACT</name>
<feature type="region of interest" description="Disordered" evidence="1">
    <location>
        <begin position="1"/>
        <end position="49"/>
    </location>
</feature>
<dbReference type="EMBL" id="JAPNKA010000001">
    <property type="protein sequence ID" value="MCY1080940.1"/>
    <property type="molecule type" value="Genomic_DNA"/>
</dbReference>
<evidence type="ECO:0000313" key="2">
    <source>
        <dbReference type="EMBL" id="MCY1080940.1"/>
    </source>
</evidence>
<accession>A0ABT4AGY0</accession>
<keyword evidence="3" id="KW-1185">Reference proteome</keyword>
<feature type="compositionally biased region" description="Basic and acidic residues" evidence="1">
    <location>
        <begin position="1"/>
        <end position="10"/>
    </location>
</feature>
<reference evidence="2 3" key="1">
    <citation type="submission" date="2022-11" db="EMBL/GenBank/DDBJ databases">
        <title>Minimal conservation of predation-associated metabolite biosynthetic gene clusters underscores biosynthetic potential of Myxococcota including descriptions for ten novel species: Archangium lansinium sp. nov., Myxococcus landrumus sp. nov., Nannocystis bai.</title>
        <authorList>
            <person name="Ahearne A."/>
            <person name="Stevens C."/>
            <person name="Phillips K."/>
        </authorList>
    </citation>
    <scope>NUCLEOTIDE SEQUENCE [LARGE SCALE GENOMIC DNA]</scope>
    <source>
        <strain evidence="2 3">MIWBW</strain>
    </source>
</reference>
<evidence type="ECO:0000313" key="3">
    <source>
        <dbReference type="Proteomes" id="UP001207654"/>
    </source>
</evidence>
<evidence type="ECO:0000256" key="1">
    <source>
        <dbReference type="SAM" id="MobiDB-lite"/>
    </source>
</evidence>
<gene>
    <name evidence="2" type="ORF">OV287_41485</name>
</gene>
<feature type="compositionally biased region" description="Pro residues" evidence="1">
    <location>
        <begin position="38"/>
        <end position="49"/>
    </location>
</feature>
<proteinExistence type="predicted"/>
<organism evidence="2 3">
    <name type="scientific">Archangium lansingense</name>
    <dbReference type="NCBI Taxonomy" id="2995310"/>
    <lineage>
        <taxon>Bacteria</taxon>
        <taxon>Pseudomonadati</taxon>
        <taxon>Myxococcota</taxon>
        <taxon>Myxococcia</taxon>
        <taxon>Myxococcales</taxon>
        <taxon>Cystobacterineae</taxon>
        <taxon>Archangiaceae</taxon>
        <taxon>Archangium</taxon>
    </lineage>
</organism>
<sequence>MEVTRIERPGAKTPGPEQTVALRVPKSPPPEPAKKPTYPEPAKSPPPVSLPLERIALVALVFGRERAGALLEGLRGSEVQQAKNHLAGFSALSSARRQARVAVEFGVRPDAAARLRAVMEEAPEVLRQELFRRLPPYHRSLFPERQVEPPDAAATPAVCALAERLIREATR</sequence>
<comment type="caution">
    <text evidence="2">The sequence shown here is derived from an EMBL/GenBank/DDBJ whole genome shotgun (WGS) entry which is preliminary data.</text>
</comment>
<dbReference type="Proteomes" id="UP001207654">
    <property type="component" value="Unassembled WGS sequence"/>
</dbReference>
<protein>
    <submittedName>
        <fullName evidence="2">Uncharacterized protein</fullName>
    </submittedName>
</protein>
<dbReference type="RefSeq" id="WP_267539566.1">
    <property type="nucleotide sequence ID" value="NZ_JAPNKA010000001.1"/>
</dbReference>